<dbReference type="GO" id="GO:0140107">
    <property type="term" value="F:high-affinity potassium ion transmembrane transporter activity"/>
    <property type="evidence" value="ECO:0007669"/>
    <property type="project" value="TreeGrafter"/>
</dbReference>
<keyword evidence="8" id="KW-0406">Ion transport</keyword>
<feature type="transmembrane region" description="Helical" evidence="10">
    <location>
        <begin position="65"/>
        <end position="90"/>
    </location>
</feature>
<dbReference type="InterPro" id="IPR051143">
    <property type="entry name" value="TrkH_K-transport"/>
</dbReference>
<evidence type="ECO:0000256" key="1">
    <source>
        <dbReference type="ARBA" id="ARBA00004141"/>
    </source>
</evidence>
<evidence type="ECO:0000256" key="3">
    <source>
        <dbReference type="ARBA" id="ARBA00022448"/>
    </source>
</evidence>
<keyword evidence="9 10" id="KW-0472">Membrane</keyword>
<evidence type="ECO:0000256" key="8">
    <source>
        <dbReference type="ARBA" id="ARBA00023065"/>
    </source>
</evidence>
<dbReference type="PANTHER" id="PTHR31064:SF5">
    <property type="entry name" value="POTASSIUM ION TRANSPORTER (EUROFUNG)"/>
    <property type="match status" value="1"/>
</dbReference>
<dbReference type="Proteomes" id="UP000472727">
    <property type="component" value="Unassembled WGS sequence"/>
</dbReference>
<feature type="transmembrane region" description="Helical" evidence="10">
    <location>
        <begin position="609"/>
        <end position="628"/>
    </location>
</feature>
<feature type="transmembrane region" description="Helical" evidence="10">
    <location>
        <begin position="461"/>
        <end position="481"/>
    </location>
</feature>
<dbReference type="PANTHER" id="PTHR31064">
    <property type="entry name" value="POTASSIUM TRANSPORT PROTEIN DDB_G0292412-RELATED"/>
    <property type="match status" value="1"/>
</dbReference>
<comment type="subcellular location">
    <subcellularLocation>
        <location evidence="1">Membrane</location>
        <topology evidence="1">Multi-pass membrane protein</topology>
    </subcellularLocation>
</comment>
<protein>
    <recommendedName>
        <fullName evidence="13">Potassium transport protein</fullName>
    </recommendedName>
</protein>
<comment type="similarity">
    <text evidence="2">Belongs to the TrkH potassium transport family.</text>
</comment>
<evidence type="ECO:0000313" key="11">
    <source>
        <dbReference type="EMBL" id="KAF3210380.1"/>
    </source>
</evidence>
<sequence length="688" mass="77488">MWKLDLNFITLHYAYIILMGILGFIVIYPYGNMPAVDAYFFGVSGSTESGLNTIDVKDLKMYQQLVIYFIPMFTNLGFINVVVVVVRLYWFEKRIEQDANLARYARQKPPVDLRLRGVGNDLEAQQAVASGNKLDKPVKEFVSLSLPKEKLDSKEFYGGRTEAAAADQSACAKPSSSRISFAPDATLPNNEPNKALYVPSPREREQGHPIEEVEEVVSDDDNEVRKVTSADTASSSGIRYRLPHRRLSRSTSIEQVTPSFFVLGVTHNQETAIRTRRKSDVSLNLNLNMPTLSSQATLGRNSNFKNLTVADREQLGGMEYRALKLLLKIVVGYFFGLHLFGVIGLLPWIYNAPAKYQRYLESVGQSKTWWAFYSAQTMVDNLGFTLTPDSMIFFRDAIWPMLLMTFLAYAGNTCYPVMLRLIIWTTYKLSPKTSSIREPLNFLLEHPRRCYTLLFGSRPTWILFIILFALNFIDVLLIIVLDLKNPEVNALPAGRRILAALFQAASSRHTGTSTFNLAAVNPAVQISLLVMMYIAIYPITISIRASNTYEETSLGIYPIDSDPDEEHGRSYLLMHMQNQLSFDLWYIFLGIFCICIAEAPKIMDEKDPAFAVFPIFFEVVSAYGNVGLSLGHPAVLTSLCGKFTPFSKLVICAMMIRGRHRGLPYALDRAILLPSDSKTVSLKRREAA</sequence>
<feature type="transmembrane region" description="Helical" evidence="10">
    <location>
        <begin position="397"/>
        <end position="423"/>
    </location>
</feature>
<dbReference type="NCBIfam" id="TIGR00934">
    <property type="entry name" value="2a38euk"/>
    <property type="match status" value="1"/>
</dbReference>
<dbReference type="InterPro" id="IPR004773">
    <property type="entry name" value="K/Na_transp_Trk1/HKT1"/>
</dbReference>
<dbReference type="AlphaFoldDB" id="A0A7C8UD94"/>
<evidence type="ECO:0000256" key="9">
    <source>
        <dbReference type="ARBA" id="ARBA00023136"/>
    </source>
</evidence>
<evidence type="ECO:0000256" key="10">
    <source>
        <dbReference type="SAM" id="Phobius"/>
    </source>
</evidence>
<evidence type="ECO:0000256" key="6">
    <source>
        <dbReference type="ARBA" id="ARBA00022958"/>
    </source>
</evidence>
<name>A0A7C8UD94_ORBOL</name>
<dbReference type="InterPro" id="IPR003445">
    <property type="entry name" value="Cat_transpt"/>
</dbReference>
<evidence type="ECO:0008006" key="13">
    <source>
        <dbReference type="Google" id="ProtNLM"/>
    </source>
</evidence>
<dbReference type="InterPro" id="IPR015958">
    <property type="entry name" value="Trk1_fungi"/>
</dbReference>
<proteinExistence type="inferred from homology"/>
<evidence type="ECO:0000313" key="12">
    <source>
        <dbReference type="Proteomes" id="UP000472727"/>
    </source>
</evidence>
<dbReference type="GO" id="GO:1990573">
    <property type="term" value="P:potassium ion import across plasma membrane"/>
    <property type="evidence" value="ECO:0007669"/>
    <property type="project" value="TreeGrafter"/>
</dbReference>
<accession>A0A7C8UD94</accession>
<keyword evidence="3" id="KW-0813">Transport</keyword>
<gene>
    <name evidence="11" type="ORF">TWF106_010676</name>
</gene>
<dbReference type="Pfam" id="PF02386">
    <property type="entry name" value="TrkH"/>
    <property type="match status" value="1"/>
</dbReference>
<reference evidence="11 12" key="1">
    <citation type="submission" date="2019-06" db="EMBL/GenBank/DDBJ databases">
        <authorList>
            <person name="Palmer J.M."/>
        </authorList>
    </citation>
    <scope>NUCLEOTIDE SEQUENCE [LARGE SCALE GENOMIC DNA]</scope>
    <source>
        <strain evidence="11 12">TWF106</strain>
    </source>
</reference>
<dbReference type="GO" id="GO:0030007">
    <property type="term" value="P:intracellular potassium ion homeostasis"/>
    <property type="evidence" value="ECO:0007669"/>
    <property type="project" value="InterPro"/>
</dbReference>
<dbReference type="GO" id="GO:0005886">
    <property type="term" value="C:plasma membrane"/>
    <property type="evidence" value="ECO:0007669"/>
    <property type="project" value="InterPro"/>
</dbReference>
<dbReference type="EMBL" id="WIWS01000080">
    <property type="protein sequence ID" value="KAF3210380.1"/>
    <property type="molecule type" value="Genomic_DNA"/>
</dbReference>
<keyword evidence="5 10" id="KW-0812">Transmembrane</keyword>
<organism evidence="11 12">
    <name type="scientific">Orbilia oligospora</name>
    <name type="common">Nematode-trapping fungus</name>
    <name type="synonym">Arthrobotrys oligospora</name>
    <dbReference type="NCBI Taxonomy" id="2813651"/>
    <lineage>
        <taxon>Eukaryota</taxon>
        <taxon>Fungi</taxon>
        <taxon>Dikarya</taxon>
        <taxon>Ascomycota</taxon>
        <taxon>Pezizomycotina</taxon>
        <taxon>Orbiliomycetes</taxon>
        <taxon>Orbiliales</taxon>
        <taxon>Orbiliaceae</taxon>
        <taxon>Orbilia</taxon>
    </lineage>
</organism>
<evidence type="ECO:0000256" key="4">
    <source>
        <dbReference type="ARBA" id="ARBA00022538"/>
    </source>
</evidence>
<evidence type="ECO:0000256" key="5">
    <source>
        <dbReference type="ARBA" id="ARBA00022692"/>
    </source>
</evidence>
<feature type="transmembrane region" description="Helical" evidence="10">
    <location>
        <begin position="325"/>
        <end position="350"/>
    </location>
</feature>
<feature type="transmembrane region" description="Helical" evidence="10">
    <location>
        <begin position="584"/>
        <end position="603"/>
    </location>
</feature>
<evidence type="ECO:0000256" key="7">
    <source>
        <dbReference type="ARBA" id="ARBA00022989"/>
    </source>
</evidence>
<comment type="caution">
    <text evidence="11">The sequence shown here is derived from an EMBL/GenBank/DDBJ whole genome shotgun (WGS) entry which is preliminary data.</text>
</comment>
<keyword evidence="6" id="KW-0630">Potassium</keyword>
<keyword evidence="7 10" id="KW-1133">Transmembrane helix</keyword>
<feature type="transmembrane region" description="Helical" evidence="10">
    <location>
        <begin position="12"/>
        <end position="31"/>
    </location>
</feature>
<keyword evidence="4" id="KW-0633">Potassium transport</keyword>
<feature type="transmembrane region" description="Helical" evidence="10">
    <location>
        <begin position="523"/>
        <end position="543"/>
    </location>
</feature>
<evidence type="ECO:0000256" key="2">
    <source>
        <dbReference type="ARBA" id="ARBA00009137"/>
    </source>
</evidence>
<dbReference type="PIRSF" id="PIRSF002450">
    <property type="entry name" value="K+_transpter_TRK"/>
    <property type="match status" value="1"/>
</dbReference>